<evidence type="ECO:0000256" key="1">
    <source>
        <dbReference type="ARBA" id="ARBA00004370"/>
    </source>
</evidence>
<dbReference type="OrthoDB" id="9770965at2"/>
<evidence type="ECO:0000256" key="3">
    <source>
        <dbReference type="ARBA" id="ARBA00022963"/>
    </source>
</evidence>
<dbReference type="GO" id="GO:0016042">
    <property type="term" value="P:lipid catabolic process"/>
    <property type="evidence" value="ECO:0007669"/>
    <property type="project" value="UniProtKB-UniRule"/>
</dbReference>
<dbReference type="GO" id="GO:0016787">
    <property type="term" value="F:hydrolase activity"/>
    <property type="evidence" value="ECO:0007669"/>
    <property type="project" value="UniProtKB-UniRule"/>
</dbReference>
<dbReference type="InterPro" id="IPR034746">
    <property type="entry name" value="POTRA"/>
</dbReference>
<evidence type="ECO:0000256" key="6">
    <source>
        <dbReference type="PROSITE-ProRule" id="PRU01161"/>
    </source>
</evidence>
<evidence type="ECO:0000259" key="7">
    <source>
        <dbReference type="PROSITE" id="PS51635"/>
    </source>
</evidence>
<dbReference type="PANTHER" id="PTHR14226">
    <property type="entry name" value="NEUROPATHY TARGET ESTERASE/SWISS CHEESE D.MELANOGASTER"/>
    <property type="match status" value="1"/>
</dbReference>
<sequence>MKRLAIIFFLCCFHIAFSQEIVEKKDVKVGVVLSGGGAKGFAHISILKALEEAGVRIDYIGGTSMGAIVGALYASGYKASELDSIVKSINYETILSNDSPRKSKPFYEKEDGEKYALTLPIRKRSVGIPVAISEGQNVLNLFSKLTQHVGEIHNFNELPIPFLCIATDLETGKQVVLDKGSLPLAMKASGSFPTLLAPVEINGKLLTDGGVVNNFPVDEVKAMGADIIIGVDIQSGLNDKEQLNSALKILNQIVGFQMYKTLEDKHKKVDVLLKPNLDNYAVVSFDKAEEIMQQGDSVGLANMDVFRAIAKRQIKKEFLTIKKDYFKKIHISEIQITGNKHYTRAYILGKLNLKKKDSTSYKRLVESIDNLSSTDNFELIQYEIDENGTGNTVKFSVKETDIKDYLKLGIHYDDLYKTGVLVNFTSKHLLFKNDIFSADLILGDNLRYNINYFIDNGFYWSFGLRFRYNNFNSNVKFEDVEASKINLNYEDFTNQAYVQTVFSRKFAIGAGIEFKRLVADTETISELFGQPSTSNNGKFYFDKSSYLNFLGYIKFDTYDKSYFPKEGIFLDAGMLYYVTSTNYNKNFSPFSQLKADFGIAFTFFDRLTFHFISQAGFTIGKNDNRALDYNVGGYGENFINNFIPFYGYDFSELNEDAFLRSGLTARYEFIPKNYISLVGNFARVENDLFNEGRLFENTKSGYMAGYGVETFLGPVEIHYAWSPDHKENYWYFNVGFWF</sequence>
<dbReference type="InterPro" id="IPR043864">
    <property type="entry name" value="Omp85-like_dom"/>
</dbReference>
<organism evidence="9 10">
    <name type="scientific">Lutibacter agarilyticus</name>
    <dbReference type="NCBI Taxonomy" id="1109740"/>
    <lineage>
        <taxon>Bacteria</taxon>
        <taxon>Pseudomonadati</taxon>
        <taxon>Bacteroidota</taxon>
        <taxon>Flavobacteriia</taxon>
        <taxon>Flavobacteriales</taxon>
        <taxon>Flavobacteriaceae</taxon>
        <taxon>Lutibacter</taxon>
    </lineage>
</organism>
<protein>
    <submittedName>
        <fullName evidence="9">NTE family protein</fullName>
    </submittedName>
</protein>
<feature type="short sequence motif" description="GXSXG" evidence="6">
    <location>
        <begin position="62"/>
        <end position="66"/>
    </location>
</feature>
<dbReference type="RefSeq" id="WP_089380274.1">
    <property type="nucleotide sequence ID" value="NZ_FZNT01000002.1"/>
</dbReference>
<dbReference type="Pfam" id="PF19143">
    <property type="entry name" value="Omp85_2"/>
    <property type="match status" value="1"/>
</dbReference>
<keyword evidence="2 6" id="KW-0378">Hydrolase</keyword>
<dbReference type="PROSITE" id="PS51635">
    <property type="entry name" value="PNPLA"/>
    <property type="match status" value="1"/>
</dbReference>
<dbReference type="CDD" id="cd07205">
    <property type="entry name" value="Pat_PNPLA6_PNPLA7_NTE1_like"/>
    <property type="match status" value="1"/>
</dbReference>
<evidence type="ECO:0000256" key="2">
    <source>
        <dbReference type="ARBA" id="ARBA00022801"/>
    </source>
</evidence>
<name>A0A238VTF5_9FLAO</name>
<evidence type="ECO:0000313" key="10">
    <source>
        <dbReference type="Proteomes" id="UP000198384"/>
    </source>
</evidence>
<feature type="short sequence motif" description="DGA/G" evidence="6">
    <location>
        <begin position="208"/>
        <end position="210"/>
    </location>
</feature>
<dbReference type="InterPro" id="IPR050301">
    <property type="entry name" value="NTE"/>
</dbReference>
<dbReference type="GO" id="GO:0019867">
    <property type="term" value="C:outer membrane"/>
    <property type="evidence" value="ECO:0007669"/>
    <property type="project" value="InterPro"/>
</dbReference>
<dbReference type="PROSITE" id="PS51779">
    <property type="entry name" value="POTRA"/>
    <property type="match status" value="1"/>
</dbReference>
<evidence type="ECO:0000256" key="5">
    <source>
        <dbReference type="ARBA" id="ARBA00023136"/>
    </source>
</evidence>
<dbReference type="InterPro" id="IPR016035">
    <property type="entry name" value="Acyl_Trfase/lysoPLipase"/>
</dbReference>
<comment type="subcellular location">
    <subcellularLocation>
        <location evidence="1">Membrane</location>
    </subcellularLocation>
</comment>
<keyword evidence="10" id="KW-1185">Reference proteome</keyword>
<dbReference type="Proteomes" id="UP000198384">
    <property type="component" value="Unassembled WGS sequence"/>
</dbReference>
<proteinExistence type="predicted"/>
<reference evidence="9 10" key="1">
    <citation type="submission" date="2017-06" db="EMBL/GenBank/DDBJ databases">
        <authorList>
            <person name="Kim H.J."/>
            <person name="Triplett B.A."/>
        </authorList>
    </citation>
    <scope>NUCLEOTIDE SEQUENCE [LARGE SCALE GENOMIC DNA]</scope>
    <source>
        <strain evidence="9 10">DSM 29150</strain>
    </source>
</reference>
<dbReference type="SUPFAM" id="SSF52151">
    <property type="entry name" value="FabD/lysophospholipase-like"/>
    <property type="match status" value="1"/>
</dbReference>
<evidence type="ECO:0000313" key="9">
    <source>
        <dbReference type="EMBL" id="SNR37437.1"/>
    </source>
</evidence>
<dbReference type="Gene3D" id="3.40.1090.10">
    <property type="entry name" value="Cytosolic phospholipase A2 catalytic domain"/>
    <property type="match status" value="2"/>
</dbReference>
<feature type="active site" description="Proton acceptor" evidence="6">
    <location>
        <position position="208"/>
    </location>
</feature>
<dbReference type="EMBL" id="FZNT01000002">
    <property type="protein sequence ID" value="SNR37437.1"/>
    <property type="molecule type" value="Genomic_DNA"/>
</dbReference>
<keyword evidence="4 6" id="KW-0443">Lipid metabolism</keyword>
<feature type="domain" description="POTRA" evidence="8">
    <location>
        <begin position="329"/>
        <end position="400"/>
    </location>
</feature>
<accession>A0A238VTF5</accession>
<dbReference type="Gene3D" id="3.10.20.310">
    <property type="entry name" value="membrane protein fhac"/>
    <property type="match status" value="1"/>
</dbReference>
<evidence type="ECO:0000259" key="8">
    <source>
        <dbReference type="PROSITE" id="PS51779"/>
    </source>
</evidence>
<dbReference type="Pfam" id="PF01734">
    <property type="entry name" value="Patatin"/>
    <property type="match status" value="1"/>
</dbReference>
<feature type="short sequence motif" description="GXGXXG" evidence="6">
    <location>
        <begin position="35"/>
        <end position="40"/>
    </location>
</feature>
<keyword evidence="3 6" id="KW-0442">Lipid degradation</keyword>
<gene>
    <name evidence="9" type="ORF">SAMN06265371_10256</name>
</gene>
<dbReference type="PANTHER" id="PTHR14226:SF76">
    <property type="entry name" value="NTE FAMILY PROTEIN RSSA"/>
    <property type="match status" value="1"/>
</dbReference>
<evidence type="ECO:0000256" key="4">
    <source>
        <dbReference type="ARBA" id="ARBA00023098"/>
    </source>
</evidence>
<feature type="active site" description="Nucleophile" evidence="6">
    <location>
        <position position="64"/>
    </location>
</feature>
<feature type="domain" description="PNPLA" evidence="7">
    <location>
        <begin position="31"/>
        <end position="221"/>
    </location>
</feature>
<dbReference type="AlphaFoldDB" id="A0A238VTF5"/>
<dbReference type="InterPro" id="IPR002641">
    <property type="entry name" value="PNPLA_dom"/>
</dbReference>
<keyword evidence="5" id="KW-0472">Membrane</keyword>